<evidence type="ECO:0000256" key="1">
    <source>
        <dbReference type="SAM" id="Phobius"/>
    </source>
</evidence>
<dbReference type="InParanoid" id="A0A517SCY8"/>
<organism evidence="2 3">
    <name type="scientific">Caulifigura coniformis</name>
    <dbReference type="NCBI Taxonomy" id="2527983"/>
    <lineage>
        <taxon>Bacteria</taxon>
        <taxon>Pseudomonadati</taxon>
        <taxon>Planctomycetota</taxon>
        <taxon>Planctomycetia</taxon>
        <taxon>Planctomycetales</taxon>
        <taxon>Planctomycetaceae</taxon>
        <taxon>Caulifigura</taxon>
    </lineage>
</organism>
<dbReference type="AlphaFoldDB" id="A0A517SCY8"/>
<gene>
    <name evidence="2" type="ORF">Pan44_20160</name>
</gene>
<evidence type="ECO:0000313" key="2">
    <source>
        <dbReference type="EMBL" id="QDT53989.1"/>
    </source>
</evidence>
<dbReference type="RefSeq" id="WP_145029657.1">
    <property type="nucleotide sequence ID" value="NZ_CP036271.1"/>
</dbReference>
<dbReference type="Proteomes" id="UP000315700">
    <property type="component" value="Chromosome"/>
</dbReference>
<evidence type="ECO:0000313" key="3">
    <source>
        <dbReference type="Proteomes" id="UP000315700"/>
    </source>
</evidence>
<keyword evidence="3" id="KW-1185">Reference proteome</keyword>
<keyword evidence="1" id="KW-0472">Membrane</keyword>
<keyword evidence="1" id="KW-0812">Transmembrane</keyword>
<dbReference type="EMBL" id="CP036271">
    <property type="protein sequence ID" value="QDT53989.1"/>
    <property type="molecule type" value="Genomic_DNA"/>
</dbReference>
<feature type="transmembrane region" description="Helical" evidence="1">
    <location>
        <begin position="119"/>
        <end position="139"/>
    </location>
</feature>
<sequence length="140" mass="15200">MTEHLKTELDLLEIRRLVAALNSLVSAPAESVRIRQIGGGLDESGVEATQAGALKLGVIILNAALEDDAARRFKDFNLGLEALLTSDSDIGFDSFIRRETLTGRCVEGPFEPLGAFRTILLVGGMCLALCVAAWVYWVFF</sequence>
<reference evidence="2 3" key="1">
    <citation type="submission" date="2019-02" db="EMBL/GenBank/DDBJ databases">
        <title>Deep-cultivation of Planctomycetes and their phenomic and genomic characterization uncovers novel biology.</title>
        <authorList>
            <person name="Wiegand S."/>
            <person name="Jogler M."/>
            <person name="Boedeker C."/>
            <person name="Pinto D."/>
            <person name="Vollmers J."/>
            <person name="Rivas-Marin E."/>
            <person name="Kohn T."/>
            <person name="Peeters S.H."/>
            <person name="Heuer A."/>
            <person name="Rast P."/>
            <person name="Oberbeckmann S."/>
            <person name="Bunk B."/>
            <person name="Jeske O."/>
            <person name="Meyerdierks A."/>
            <person name="Storesund J.E."/>
            <person name="Kallscheuer N."/>
            <person name="Luecker S."/>
            <person name="Lage O.M."/>
            <person name="Pohl T."/>
            <person name="Merkel B.J."/>
            <person name="Hornburger P."/>
            <person name="Mueller R.-W."/>
            <person name="Bruemmer F."/>
            <person name="Labrenz M."/>
            <person name="Spormann A.M."/>
            <person name="Op den Camp H."/>
            <person name="Overmann J."/>
            <person name="Amann R."/>
            <person name="Jetten M.S.M."/>
            <person name="Mascher T."/>
            <person name="Medema M.H."/>
            <person name="Devos D.P."/>
            <person name="Kaster A.-K."/>
            <person name="Ovreas L."/>
            <person name="Rohde M."/>
            <person name="Galperin M.Y."/>
            <person name="Jogler C."/>
        </authorList>
    </citation>
    <scope>NUCLEOTIDE SEQUENCE [LARGE SCALE GENOMIC DNA]</scope>
    <source>
        <strain evidence="2 3">Pan44</strain>
    </source>
</reference>
<name>A0A517SCY8_9PLAN</name>
<keyword evidence="1" id="KW-1133">Transmembrane helix</keyword>
<dbReference type="KEGG" id="ccos:Pan44_20160"/>
<accession>A0A517SCY8</accession>
<protein>
    <submittedName>
        <fullName evidence="2">Uncharacterized protein</fullName>
    </submittedName>
</protein>
<proteinExistence type="predicted"/>